<dbReference type="OrthoDB" id="5599094at2759"/>
<name>A0A433D2M9_9FUNG</name>
<dbReference type="Proteomes" id="UP000268093">
    <property type="component" value="Unassembled WGS sequence"/>
</dbReference>
<evidence type="ECO:0000313" key="2">
    <source>
        <dbReference type="Proteomes" id="UP000268093"/>
    </source>
</evidence>
<keyword evidence="2" id="KW-1185">Reference proteome</keyword>
<sequence length="196" mass="22065">MQFNKDADAKTHVFERMELYIPGNIYQFIRHTPDKAPTLFQPPAASWSSRSSSIKEVAAEEVTITMHPATKHLSEEVLVTRTCMEDHSLLNYLTSLRKAREACMRYARTQALLKAEEARIAKEEGRELPPDSDEEGEEDEEEEEEYLDGLVPVITIAGPDGEEGNVMFAVADEGQGGKLLRKIFGKKGKMTDVEVY</sequence>
<protein>
    <submittedName>
        <fullName evidence="1">Uncharacterized protein</fullName>
    </submittedName>
</protein>
<dbReference type="EMBL" id="RBNI01007838">
    <property type="protein sequence ID" value="RUP45091.1"/>
    <property type="molecule type" value="Genomic_DNA"/>
</dbReference>
<organism evidence="1 2">
    <name type="scientific">Jimgerdemannia flammicorona</name>
    <dbReference type="NCBI Taxonomy" id="994334"/>
    <lineage>
        <taxon>Eukaryota</taxon>
        <taxon>Fungi</taxon>
        <taxon>Fungi incertae sedis</taxon>
        <taxon>Mucoromycota</taxon>
        <taxon>Mucoromycotina</taxon>
        <taxon>Endogonomycetes</taxon>
        <taxon>Endogonales</taxon>
        <taxon>Endogonaceae</taxon>
        <taxon>Jimgerdemannia</taxon>
    </lineage>
</organism>
<evidence type="ECO:0000313" key="1">
    <source>
        <dbReference type="EMBL" id="RUP45091.1"/>
    </source>
</evidence>
<comment type="caution">
    <text evidence="1">The sequence shown here is derived from an EMBL/GenBank/DDBJ whole genome shotgun (WGS) entry which is preliminary data.</text>
</comment>
<gene>
    <name evidence="1" type="ORF">BC936DRAFT_148625</name>
</gene>
<proteinExistence type="predicted"/>
<reference evidence="1 2" key="1">
    <citation type="journal article" date="2018" name="New Phytol.">
        <title>Phylogenomics of Endogonaceae and evolution of mycorrhizas within Mucoromycota.</title>
        <authorList>
            <person name="Chang Y."/>
            <person name="Desiro A."/>
            <person name="Na H."/>
            <person name="Sandor L."/>
            <person name="Lipzen A."/>
            <person name="Clum A."/>
            <person name="Barry K."/>
            <person name="Grigoriev I.V."/>
            <person name="Martin F.M."/>
            <person name="Stajich J.E."/>
            <person name="Smith M.E."/>
            <person name="Bonito G."/>
            <person name="Spatafora J.W."/>
        </authorList>
    </citation>
    <scope>NUCLEOTIDE SEQUENCE [LARGE SCALE GENOMIC DNA]</scope>
    <source>
        <strain evidence="1 2">GMNB39</strain>
    </source>
</reference>
<accession>A0A433D2M9</accession>